<accession>A0A1R3IVL3</accession>
<comment type="caution">
    <text evidence="2">The sequence shown here is derived from an EMBL/GenBank/DDBJ whole genome shotgun (WGS) entry which is preliminary data.</text>
</comment>
<sequence>MEELIISPSSSSSLVSFTQETTPSTLQQRLQF</sequence>
<evidence type="ECO:0000256" key="1">
    <source>
        <dbReference type="SAM" id="MobiDB-lite"/>
    </source>
</evidence>
<name>A0A1R3IVL3_COCAP</name>
<dbReference type="Proteomes" id="UP000188268">
    <property type="component" value="Unassembled WGS sequence"/>
</dbReference>
<organism evidence="2 3">
    <name type="scientific">Corchorus capsularis</name>
    <name type="common">Jute</name>
    <dbReference type="NCBI Taxonomy" id="210143"/>
    <lineage>
        <taxon>Eukaryota</taxon>
        <taxon>Viridiplantae</taxon>
        <taxon>Streptophyta</taxon>
        <taxon>Embryophyta</taxon>
        <taxon>Tracheophyta</taxon>
        <taxon>Spermatophyta</taxon>
        <taxon>Magnoliopsida</taxon>
        <taxon>eudicotyledons</taxon>
        <taxon>Gunneridae</taxon>
        <taxon>Pentapetalae</taxon>
        <taxon>rosids</taxon>
        <taxon>malvids</taxon>
        <taxon>Malvales</taxon>
        <taxon>Malvaceae</taxon>
        <taxon>Grewioideae</taxon>
        <taxon>Apeibeae</taxon>
        <taxon>Corchorus</taxon>
    </lineage>
</organism>
<feature type="compositionally biased region" description="Polar residues" evidence="1">
    <location>
        <begin position="17"/>
        <end position="32"/>
    </location>
</feature>
<feature type="compositionally biased region" description="Low complexity" evidence="1">
    <location>
        <begin position="7"/>
        <end position="16"/>
    </location>
</feature>
<gene>
    <name evidence="2" type="ORF">CCACVL1_09547</name>
</gene>
<proteinExistence type="predicted"/>
<reference evidence="2 3" key="1">
    <citation type="submission" date="2013-09" db="EMBL/GenBank/DDBJ databases">
        <title>Corchorus capsularis genome sequencing.</title>
        <authorList>
            <person name="Alam M."/>
            <person name="Haque M.S."/>
            <person name="Islam M.S."/>
            <person name="Emdad E.M."/>
            <person name="Islam M.M."/>
            <person name="Ahmed B."/>
            <person name="Halim A."/>
            <person name="Hossen Q.M.M."/>
            <person name="Hossain M.Z."/>
            <person name="Ahmed R."/>
            <person name="Khan M.M."/>
            <person name="Islam R."/>
            <person name="Rashid M.M."/>
            <person name="Khan S.A."/>
            <person name="Rahman M.S."/>
            <person name="Alam M."/>
        </authorList>
    </citation>
    <scope>NUCLEOTIDE SEQUENCE [LARGE SCALE GENOMIC DNA]</scope>
    <source>
        <strain evidence="3">cv. CVL-1</strain>
        <tissue evidence="2">Whole seedling</tissue>
    </source>
</reference>
<evidence type="ECO:0000313" key="3">
    <source>
        <dbReference type="Proteomes" id="UP000188268"/>
    </source>
</evidence>
<dbReference type="AlphaFoldDB" id="A0A1R3IVL3"/>
<feature type="non-terminal residue" evidence="2">
    <location>
        <position position="32"/>
    </location>
</feature>
<keyword evidence="3" id="KW-1185">Reference proteome</keyword>
<evidence type="ECO:0000313" key="2">
    <source>
        <dbReference type="EMBL" id="OMO86603.1"/>
    </source>
</evidence>
<dbReference type="Gramene" id="OMO86603">
    <property type="protein sequence ID" value="OMO86603"/>
    <property type="gene ID" value="CCACVL1_09547"/>
</dbReference>
<feature type="region of interest" description="Disordered" evidence="1">
    <location>
        <begin position="1"/>
        <end position="32"/>
    </location>
</feature>
<dbReference type="EMBL" id="AWWV01009431">
    <property type="protein sequence ID" value="OMO86603.1"/>
    <property type="molecule type" value="Genomic_DNA"/>
</dbReference>
<protein>
    <submittedName>
        <fullName evidence="2">Putative DNA binding protein</fullName>
    </submittedName>
</protein>